<keyword evidence="2" id="KW-0812">Transmembrane</keyword>
<sequence>MQEEEKKDSPQSKDDSPQQNEQLNSPSTDEPIVPAAEISEIINPPSDIKDMEVHHHTHDPAAPHHKKNWKSYFWEFLMLFLAITLGFLVENQREHYIEHLRAKEFAKSLIKDLESDKLSSDSHQIKSERYIVFVDSLLQVSKRKLEGKDAAVFSFYTRFLYWTEAFSWNRATFEQIKNSGSLRYFKNYSLLEKLMKYEAMVNQTEAEFSNHQIRGNTLLNSINEIIDPSYHQLLSKYRIASIDSLSPALTENYFSIKTESLEPKRDKIMVLLNMAIVQQRNLRFNIDSRLKPTKLLADELINELKNEYHLK</sequence>
<feature type="transmembrane region" description="Helical" evidence="2">
    <location>
        <begin position="72"/>
        <end position="89"/>
    </location>
</feature>
<evidence type="ECO:0000256" key="2">
    <source>
        <dbReference type="SAM" id="Phobius"/>
    </source>
</evidence>
<name>A0A7G5XGE1_9BACT</name>
<feature type="compositionally biased region" description="Basic and acidic residues" evidence="1">
    <location>
        <begin position="1"/>
        <end position="16"/>
    </location>
</feature>
<evidence type="ECO:0000256" key="1">
    <source>
        <dbReference type="SAM" id="MobiDB-lite"/>
    </source>
</evidence>
<evidence type="ECO:0000313" key="3">
    <source>
        <dbReference type="EMBL" id="QNA44544.1"/>
    </source>
</evidence>
<proteinExistence type="predicted"/>
<dbReference type="RefSeq" id="WP_182802836.1">
    <property type="nucleotide sequence ID" value="NZ_CP060007.1"/>
</dbReference>
<dbReference type="EMBL" id="CP060007">
    <property type="protein sequence ID" value="QNA44544.1"/>
    <property type="molecule type" value="Genomic_DNA"/>
</dbReference>
<evidence type="ECO:0000313" key="4">
    <source>
        <dbReference type="Proteomes" id="UP000515344"/>
    </source>
</evidence>
<organism evidence="3 4">
    <name type="scientific">Lacibacter sediminis</name>
    <dbReference type="NCBI Taxonomy" id="2760713"/>
    <lineage>
        <taxon>Bacteria</taxon>
        <taxon>Pseudomonadati</taxon>
        <taxon>Bacteroidota</taxon>
        <taxon>Chitinophagia</taxon>
        <taxon>Chitinophagales</taxon>
        <taxon>Chitinophagaceae</taxon>
        <taxon>Lacibacter</taxon>
    </lineage>
</organism>
<dbReference type="AlphaFoldDB" id="A0A7G5XGE1"/>
<feature type="region of interest" description="Disordered" evidence="1">
    <location>
        <begin position="1"/>
        <end position="32"/>
    </location>
</feature>
<gene>
    <name evidence="3" type="ORF">H4075_21205</name>
</gene>
<keyword evidence="4" id="KW-1185">Reference proteome</keyword>
<reference evidence="4" key="1">
    <citation type="submission" date="2020-08" db="EMBL/GenBank/DDBJ databases">
        <title>Lacibacter sp. S13-6-6 genome sequencing.</title>
        <authorList>
            <person name="Jin L."/>
        </authorList>
    </citation>
    <scope>NUCLEOTIDE SEQUENCE [LARGE SCALE GENOMIC DNA]</scope>
    <source>
        <strain evidence="4">S13-6-6</strain>
    </source>
</reference>
<dbReference type="Proteomes" id="UP000515344">
    <property type="component" value="Chromosome"/>
</dbReference>
<feature type="compositionally biased region" description="Polar residues" evidence="1">
    <location>
        <begin position="17"/>
        <end position="28"/>
    </location>
</feature>
<accession>A0A7G5XGE1</accession>
<protein>
    <submittedName>
        <fullName evidence="3">Uncharacterized protein</fullName>
    </submittedName>
</protein>
<keyword evidence="2" id="KW-1133">Transmembrane helix</keyword>
<dbReference type="KEGG" id="lacs:H4075_21205"/>
<keyword evidence="2" id="KW-0472">Membrane</keyword>